<dbReference type="SUPFAM" id="SSF103473">
    <property type="entry name" value="MFS general substrate transporter"/>
    <property type="match status" value="1"/>
</dbReference>
<evidence type="ECO:0000313" key="2">
    <source>
        <dbReference type="EMBL" id="SVC80712.1"/>
    </source>
</evidence>
<dbReference type="AlphaFoldDB" id="A0A382Q878"/>
<keyword evidence="1" id="KW-0812">Transmembrane</keyword>
<sequence>VKAETQSSLSISSELTPFDSWRSLIISLYMTLVGYGVLVGIPVISTAWVTLLGFTEVEVGRVAGADLGGLSAGAIFTAFIIAKTNRRLLVLAGIAI</sequence>
<feature type="transmembrane region" description="Helical" evidence="1">
    <location>
        <begin position="28"/>
        <end position="51"/>
    </location>
</feature>
<accession>A0A382Q878</accession>
<keyword evidence="1" id="KW-0472">Membrane</keyword>
<keyword evidence="1" id="KW-1133">Transmembrane helix</keyword>
<proteinExistence type="predicted"/>
<feature type="non-terminal residue" evidence="2">
    <location>
        <position position="96"/>
    </location>
</feature>
<evidence type="ECO:0000256" key="1">
    <source>
        <dbReference type="SAM" id="Phobius"/>
    </source>
</evidence>
<reference evidence="2" key="1">
    <citation type="submission" date="2018-05" db="EMBL/GenBank/DDBJ databases">
        <authorList>
            <person name="Lanie J.A."/>
            <person name="Ng W.-L."/>
            <person name="Kazmierczak K.M."/>
            <person name="Andrzejewski T.M."/>
            <person name="Davidsen T.M."/>
            <person name="Wayne K.J."/>
            <person name="Tettelin H."/>
            <person name="Glass J.I."/>
            <person name="Rusch D."/>
            <person name="Podicherti R."/>
            <person name="Tsui H.-C.T."/>
            <person name="Winkler M.E."/>
        </authorList>
    </citation>
    <scope>NUCLEOTIDE SEQUENCE</scope>
</reference>
<dbReference type="EMBL" id="UINC01112055">
    <property type="protein sequence ID" value="SVC80712.1"/>
    <property type="molecule type" value="Genomic_DNA"/>
</dbReference>
<feature type="non-terminal residue" evidence="2">
    <location>
        <position position="1"/>
    </location>
</feature>
<protein>
    <recommendedName>
        <fullName evidence="3">Major facilitator superfamily (MFS) profile domain-containing protein</fullName>
    </recommendedName>
</protein>
<gene>
    <name evidence="2" type="ORF">METZ01_LOCUS333566</name>
</gene>
<dbReference type="InterPro" id="IPR036259">
    <property type="entry name" value="MFS_trans_sf"/>
</dbReference>
<organism evidence="2">
    <name type="scientific">marine metagenome</name>
    <dbReference type="NCBI Taxonomy" id="408172"/>
    <lineage>
        <taxon>unclassified sequences</taxon>
        <taxon>metagenomes</taxon>
        <taxon>ecological metagenomes</taxon>
    </lineage>
</organism>
<evidence type="ECO:0008006" key="3">
    <source>
        <dbReference type="Google" id="ProtNLM"/>
    </source>
</evidence>
<feature type="transmembrane region" description="Helical" evidence="1">
    <location>
        <begin position="63"/>
        <end position="82"/>
    </location>
</feature>
<name>A0A382Q878_9ZZZZ</name>